<evidence type="ECO:0000256" key="1">
    <source>
        <dbReference type="SAM" id="SignalP"/>
    </source>
</evidence>
<dbReference type="Proteomes" id="UP000245133">
    <property type="component" value="Unassembled WGS sequence"/>
</dbReference>
<accession>A0A2P2DWL2</accession>
<gene>
    <name evidence="2" type="ORF">LPTSP4_05040</name>
</gene>
<dbReference type="OrthoDB" id="9791995at2"/>
<sequence length="229" mass="26122">MLQRFLLLSILLFMTACSKNDKPLPFGSEMRMMPVDTANQGRNDTVGYYIPEKGNYRILYIEIDKDDNGSSDEFIWQGLSSVQQEANPNVKSMVKVHEEVDENNDGKIDLIRWLLPNELIGIAQKDSNHDSYFETTMFYNLKKQIVRKEIDAERKGFPTIFIFPDRAEIDSNYDRIPDLVVFGTSDLELEAKATGKKDTKPLAKSESRVLNQKLLPAEIRPIIGSGLID</sequence>
<dbReference type="EMBL" id="BFBB01000002">
    <property type="protein sequence ID" value="GBF48997.1"/>
    <property type="molecule type" value="Genomic_DNA"/>
</dbReference>
<keyword evidence="1" id="KW-0732">Signal</keyword>
<comment type="caution">
    <text evidence="2">The sequence shown here is derived from an EMBL/GenBank/DDBJ whole genome shotgun (WGS) entry which is preliminary data.</text>
</comment>
<evidence type="ECO:0000313" key="2">
    <source>
        <dbReference type="EMBL" id="GBF48997.1"/>
    </source>
</evidence>
<reference evidence="2 3" key="1">
    <citation type="submission" date="2018-02" db="EMBL/GenBank/DDBJ databases">
        <title>Novel Leptospira species isolated from soil and water in Japan.</title>
        <authorList>
            <person name="Nakao R."/>
            <person name="Masuzawa T."/>
        </authorList>
    </citation>
    <scope>NUCLEOTIDE SEQUENCE [LARGE SCALE GENOMIC DNA]</scope>
    <source>
        <strain evidence="2 3">YH101</strain>
    </source>
</reference>
<name>A0A2P2DWL2_9LEPT</name>
<feature type="signal peptide" evidence="1">
    <location>
        <begin position="1"/>
        <end position="18"/>
    </location>
</feature>
<feature type="chain" id="PRO_5015133301" description="Lipoprotein" evidence="1">
    <location>
        <begin position="19"/>
        <end position="229"/>
    </location>
</feature>
<proteinExistence type="predicted"/>
<evidence type="ECO:0008006" key="4">
    <source>
        <dbReference type="Google" id="ProtNLM"/>
    </source>
</evidence>
<keyword evidence="3" id="KW-1185">Reference proteome</keyword>
<evidence type="ECO:0000313" key="3">
    <source>
        <dbReference type="Proteomes" id="UP000245133"/>
    </source>
</evidence>
<protein>
    <recommendedName>
        <fullName evidence="4">Lipoprotein</fullName>
    </recommendedName>
</protein>
<dbReference type="PROSITE" id="PS51257">
    <property type="entry name" value="PROKAR_LIPOPROTEIN"/>
    <property type="match status" value="1"/>
</dbReference>
<dbReference type="RefSeq" id="WP_108973386.1">
    <property type="nucleotide sequence ID" value="NZ_BFBB01000002.1"/>
</dbReference>
<dbReference type="AlphaFoldDB" id="A0A2P2DWL2"/>
<organism evidence="2 3">
    <name type="scientific">Leptospira ryugenii</name>
    <dbReference type="NCBI Taxonomy" id="1917863"/>
    <lineage>
        <taxon>Bacteria</taxon>
        <taxon>Pseudomonadati</taxon>
        <taxon>Spirochaetota</taxon>
        <taxon>Spirochaetia</taxon>
        <taxon>Leptospirales</taxon>
        <taxon>Leptospiraceae</taxon>
        <taxon>Leptospira</taxon>
    </lineage>
</organism>